<accession>A0AAP2DLJ0</accession>
<dbReference type="AlphaFoldDB" id="A0AAP2DLJ0"/>
<evidence type="ECO:0000259" key="4">
    <source>
        <dbReference type="PROSITE" id="PS50835"/>
    </source>
</evidence>
<proteinExistence type="predicted"/>
<dbReference type="PROSITE" id="PS50093">
    <property type="entry name" value="PKD"/>
    <property type="match status" value="1"/>
</dbReference>
<dbReference type="SUPFAM" id="SSF49299">
    <property type="entry name" value="PKD domain"/>
    <property type="match status" value="1"/>
</dbReference>
<evidence type="ECO:0000313" key="6">
    <source>
        <dbReference type="Proteomes" id="UP001319200"/>
    </source>
</evidence>
<evidence type="ECO:0000256" key="1">
    <source>
        <dbReference type="SAM" id="MobiDB-lite"/>
    </source>
</evidence>
<reference evidence="5 6" key="1">
    <citation type="submission" date="2021-05" db="EMBL/GenBank/DDBJ databases">
        <title>A Polyphasic approach of four new species of the genus Ohtaekwangia: Ohtaekwangia histidinii sp. nov., Ohtaekwangia cretensis sp. nov., Ohtaekwangia indiensis sp. nov., Ohtaekwangia reichenbachii sp. nov. from diverse environment.</title>
        <authorList>
            <person name="Octaviana S."/>
        </authorList>
    </citation>
    <scope>NUCLEOTIDE SEQUENCE [LARGE SCALE GENOMIC DNA]</scope>
    <source>
        <strain evidence="5 6">PWU4</strain>
    </source>
</reference>
<comment type="caution">
    <text evidence="5">The sequence shown here is derived from an EMBL/GenBank/DDBJ whole genome shotgun (WGS) entry which is preliminary data.</text>
</comment>
<dbReference type="InterPro" id="IPR000601">
    <property type="entry name" value="PKD_dom"/>
</dbReference>
<name>A0AAP2DLJ0_9BACT</name>
<keyword evidence="6" id="KW-1185">Reference proteome</keyword>
<protein>
    <submittedName>
        <fullName evidence="5">PKD domain-containing protein</fullName>
    </submittedName>
</protein>
<dbReference type="Pfam" id="PF18911">
    <property type="entry name" value="PKD_4"/>
    <property type="match status" value="1"/>
</dbReference>
<dbReference type="PROSITE" id="PS50835">
    <property type="entry name" value="IG_LIKE"/>
    <property type="match status" value="1"/>
</dbReference>
<dbReference type="CDD" id="cd00146">
    <property type="entry name" value="PKD"/>
    <property type="match status" value="1"/>
</dbReference>
<feature type="region of interest" description="Disordered" evidence="1">
    <location>
        <begin position="412"/>
        <end position="432"/>
    </location>
</feature>
<feature type="signal peptide" evidence="2">
    <location>
        <begin position="1"/>
        <end position="19"/>
    </location>
</feature>
<organism evidence="5 6">
    <name type="scientific">Chryseosolibacter histidini</name>
    <dbReference type="NCBI Taxonomy" id="2782349"/>
    <lineage>
        <taxon>Bacteria</taxon>
        <taxon>Pseudomonadati</taxon>
        <taxon>Bacteroidota</taxon>
        <taxon>Cytophagia</taxon>
        <taxon>Cytophagales</taxon>
        <taxon>Chryseotaleaceae</taxon>
        <taxon>Chryseosolibacter</taxon>
    </lineage>
</organism>
<evidence type="ECO:0000256" key="2">
    <source>
        <dbReference type="SAM" id="SignalP"/>
    </source>
</evidence>
<keyword evidence="2" id="KW-0732">Signal</keyword>
<dbReference type="InterPro" id="IPR007110">
    <property type="entry name" value="Ig-like_dom"/>
</dbReference>
<dbReference type="InterPro" id="IPR013783">
    <property type="entry name" value="Ig-like_fold"/>
</dbReference>
<dbReference type="Gene3D" id="2.60.40.10">
    <property type="entry name" value="Immunoglobulins"/>
    <property type="match status" value="1"/>
</dbReference>
<sequence>MKRLLSLLGLVISLNIAFAQDVEDNNLYSPPSPNAYGAIKYASIPVSPYTGTAAVTLPITELKGRKLSLPVTLNYHTAGIKVQDVPGWVGLGWSLNAGGLISRVVRGLPDEKVNGYCGSNNVGEKAYQSLNASYVQNLSGGAWDGEPDMFYFNFMGKSGAFILSETGAPVFLPHSNISLIPAICGISDKWVLTDADGTVYTFGGDNASRETTSSKMSGAANAVSYISSWYLSEIKTPSGETISFTYQPGESINYNFYTQVNSAKIYSFYIDGSGACDMSTTGTTSDKNVEITISSPRYLYEVSSTLGKMRFNSLPGREDELGRYLSSIVMLDYNGNLVEEYDFDYGYFSSDDCTGALCKRLKLNKVSKSAGGTSIDLYSFQYNSTNLPGRNSHAVDHWGFFNANTADTKVPRLTDHESPCGRTHEGADKSPDSLRSRANILEKIVRATGGFTEFVYAAHQYKDATGDNQIAGGVRIRIVRECASDSECKATYYYYKSFDDNSKSSGVINGHPEYHFRSRTAYLSPVGVYGGDYLIRQSQSLTNLFDINGAHVTYSNVREKMLGNGYVLNYFTNSIPEHEDLPGEHPNGVEDHCNLLPEQFGYYVYGGSGQAQSSISPDGFPYTPRTLKSGELGLLTDRLIYNEEGKLLSADRYEYKFDLAAIKSVPAYKAGRRAGSAFGATYHVGRYYLISRPYVLKKTTTSLYDQSTPAGDLTNTSTIMEYAYDLNTLLPTEIAQYNSVYPSFKKITKTKYVSDFSYYPHPALNCQQEYNACMQAAAGYSDPFTRAEMEQECNTLYGSANCIDTPGAAPSGPEADAIQTMIAAHQLNAPVEVQNLVSRNGETKLVFGAVYKYSKIGNSPNYYSVTKDVWSTKERLNYGSGIEPYLAAFIDPADGSFNTDTRMRKVHSYDSYDASTGNLLAETKVDGIPTAYEWSTDYQKNYVTAFTSNPNTAPSEDYQHRKSIGYKPLIGPTSEIDENDRSKYYEYDWFGALLLERDNNSFIKKRYRTSYVNASFAGVELNVAGITHPGNSMSFSFADSRLIGGNRYVWDFGDGQVLEGTSTPVSHSYSSPGNYTVKLATINPEYGSVTTNKLVTVYGPPVVTASSNCGNVYYCKLNRPSCTLYASVSGGCPDRTVEWYQRTSGSEWTFFGTGTQFSFTVHGDGALEFKCVVTETASNCGMTGESNIVTINVNPSPDCEEN</sequence>
<dbReference type="InterPro" id="IPR035986">
    <property type="entry name" value="PKD_dom_sf"/>
</dbReference>
<evidence type="ECO:0000259" key="3">
    <source>
        <dbReference type="PROSITE" id="PS50093"/>
    </source>
</evidence>
<dbReference type="Proteomes" id="UP001319200">
    <property type="component" value="Unassembled WGS sequence"/>
</dbReference>
<feature type="domain" description="Ig-like" evidence="4">
    <location>
        <begin position="1100"/>
        <end position="1189"/>
    </location>
</feature>
<dbReference type="SMART" id="SM00089">
    <property type="entry name" value="PKD"/>
    <property type="match status" value="1"/>
</dbReference>
<dbReference type="InterPro" id="IPR022409">
    <property type="entry name" value="PKD/Chitinase_dom"/>
</dbReference>
<evidence type="ECO:0000313" key="5">
    <source>
        <dbReference type="EMBL" id="MBT1698471.1"/>
    </source>
</evidence>
<gene>
    <name evidence="5" type="ORF">KK083_16390</name>
</gene>
<feature type="domain" description="PKD" evidence="3">
    <location>
        <begin position="1048"/>
        <end position="1097"/>
    </location>
</feature>
<dbReference type="EMBL" id="JAHESF010000015">
    <property type="protein sequence ID" value="MBT1698471.1"/>
    <property type="molecule type" value="Genomic_DNA"/>
</dbReference>
<feature type="chain" id="PRO_5042876234" evidence="2">
    <location>
        <begin position="20"/>
        <end position="1202"/>
    </location>
</feature>
<dbReference type="RefSeq" id="WP_254164657.1">
    <property type="nucleotide sequence ID" value="NZ_JAHESF010000015.1"/>
</dbReference>